<comment type="subcellular location">
    <subcellularLocation>
        <location evidence="6">Endomembrane system</location>
        <topology evidence="6">Peripheral membrane protein</topology>
        <orientation evidence="6">Cytoplasmic side</orientation>
    </subcellularLocation>
    <subcellularLocation>
        <location evidence="1">Golgi apparatus</location>
    </subcellularLocation>
</comment>
<keyword evidence="4" id="KW-0333">Golgi apparatus</keyword>
<dbReference type="AlphaFoldDB" id="A0A2A2KV46"/>
<dbReference type="OrthoDB" id="28053at2759"/>
<accession>A0A2A2KV46</accession>
<feature type="domain" description="GAE" evidence="7">
    <location>
        <begin position="269"/>
        <end position="384"/>
    </location>
</feature>
<keyword evidence="2" id="KW-0813">Transport</keyword>
<reference evidence="8 9" key="1">
    <citation type="journal article" date="2017" name="Curr. Biol.">
        <title>Genome architecture and evolution of a unichromosomal asexual nematode.</title>
        <authorList>
            <person name="Fradin H."/>
            <person name="Zegar C."/>
            <person name="Gutwein M."/>
            <person name="Lucas J."/>
            <person name="Kovtun M."/>
            <person name="Corcoran D."/>
            <person name="Baugh L.R."/>
            <person name="Kiontke K."/>
            <person name="Gunsalus K."/>
            <person name="Fitch D.H."/>
            <person name="Piano F."/>
        </authorList>
    </citation>
    <scope>NUCLEOTIDE SEQUENCE [LARGE SCALE GENOMIC DNA]</scope>
    <source>
        <strain evidence="8">PF1309</strain>
    </source>
</reference>
<dbReference type="InterPro" id="IPR011989">
    <property type="entry name" value="ARM-like"/>
</dbReference>
<dbReference type="Proteomes" id="UP000218231">
    <property type="component" value="Unassembled WGS sequence"/>
</dbReference>
<keyword evidence="3" id="KW-0653">Protein transport</keyword>
<evidence type="ECO:0000313" key="8">
    <source>
        <dbReference type="EMBL" id="PAV77876.1"/>
    </source>
</evidence>
<dbReference type="GO" id="GO:0016192">
    <property type="term" value="P:vesicle-mediated transport"/>
    <property type="evidence" value="ECO:0007669"/>
    <property type="project" value="InterPro"/>
</dbReference>
<evidence type="ECO:0000256" key="3">
    <source>
        <dbReference type="ARBA" id="ARBA00022927"/>
    </source>
</evidence>
<dbReference type="SMART" id="SM00809">
    <property type="entry name" value="Alpha_adaptinC2"/>
    <property type="match status" value="1"/>
</dbReference>
<protein>
    <recommendedName>
        <fullName evidence="7">GAE domain-containing protein</fullName>
    </recommendedName>
</protein>
<dbReference type="STRING" id="2018661.A0A2A2KV46"/>
<dbReference type="GO" id="GO:0005794">
    <property type="term" value="C:Golgi apparatus"/>
    <property type="evidence" value="ECO:0007669"/>
    <property type="project" value="UniProtKB-SubCell"/>
</dbReference>
<evidence type="ECO:0000313" key="9">
    <source>
        <dbReference type="Proteomes" id="UP000218231"/>
    </source>
</evidence>
<dbReference type="EMBL" id="LIAE01007644">
    <property type="protein sequence ID" value="PAV77876.1"/>
    <property type="molecule type" value="Genomic_DNA"/>
</dbReference>
<evidence type="ECO:0000256" key="4">
    <source>
        <dbReference type="ARBA" id="ARBA00023034"/>
    </source>
</evidence>
<dbReference type="GO" id="GO:0006886">
    <property type="term" value="P:intracellular protein transport"/>
    <property type="evidence" value="ECO:0007669"/>
    <property type="project" value="InterPro"/>
</dbReference>
<sequence length="387" mass="41840">MYIATERYSPNVEWHLDTMITVLRLAGKYVPDEVVSCMIQLISSNNQLQHYAALQLYRAARLDAINAQPLMQIAFWTMGEFGDLLLQPVDADSARVRSFVLFSSTVDRIITLISLHQTSIQLELQHRSVEFTNIMHLGELKFGVLERMPVISHNSLKAAAASMLDHDTSATPPTDNSNLNLLADIDGFGGASANASANGNSTGLNVMDDIMNAIGGDMNISNAQNLGPSIASAGVGGGLDDIFGTGLSTGTGASSQPSQDIFGFGAEPETKPGVIAFNSEGLEVQLRAVEKWHSNSCSLVVTVFNNTPNHMKEFNFLAAVTKAYRIELKDPSGSDLPPHGSQSITQQLNIHRASSDQPLRIRMRTTFKVNGKESVIQGELTPLPSLD</sequence>
<evidence type="ECO:0000256" key="2">
    <source>
        <dbReference type="ARBA" id="ARBA00022448"/>
    </source>
</evidence>
<dbReference type="InterPro" id="IPR008153">
    <property type="entry name" value="GAE_dom"/>
</dbReference>
<dbReference type="SUPFAM" id="SSF49348">
    <property type="entry name" value="Clathrin adaptor appendage domain"/>
    <property type="match status" value="1"/>
</dbReference>
<proteinExistence type="predicted"/>
<comment type="caution">
    <text evidence="8">The sequence shown here is derived from an EMBL/GenBank/DDBJ whole genome shotgun (WGS) entry which is preliminary data.</text>
</comment>
<dbReference type="GO" id="GO:0030117">
    <property type="term" value="C:membrane coat"/>
    <property type="evidence" value="ECO:0007669"/>
    <property type="project" value="InterPro"/>
</dbReference>
<organism evidence="8 9">
    <name type="scientific">Diploscapter pachys</name>
    <dbReference type="NCBI Taxonomy" id="2018661"/>
    <lineage>
        <taxon>Eukaryota</taxon>
        <taxon>Metazoa</taxon>
        <taxon>Ecdysozoa</taxon>
        <taxon>Nematoda</taxon>
        <taxon>Chromadorea</taxon>
        <taxon>Rhabditida</taxon>
        <taxon>Rhabditina</taxon>
        <taxon>Rhabditomorpha</taxon>
        <taxon>Rhabditoidea</taxon>
        <taxon>Rhabditidae</taxon>
        <taxon>Diploscapter</taxon>
    </lineage>
</organism>
<evidence type="ECO:0000256" key="5">
    <source>
        <dbReference type="ARBA" id="ARBA00023136"/>
    </source>
</evidence>
<evidence type="ECO:0000256" key="6">
    <source>
        <dbReference type="ARBA" id="ARBA00029433"/>
    </source>
</evidence>
<dbReference type="SUPFAM" id="SSF48371">
    <property type="entry name" value="ARM repeat"/>
    <property type="match status" value="1"/>
</dbReference>
<name>A0A2A2KV46_9BILA</name>
<dbReference type="InterPro" id="IPR016024">
    <property type="entry name" value="ARM-type_fold"/>
</dbReference>
<gene>
    <name evidence="8" type="ORF">WR25_08644</name>
</gene>
<keyword evidence="5" id="KW-0472">Membrane</keyword>
<dbReference type="PANTHER" id="PTHR22780">
    <property type="entry name" value="ADAPTIN, ALPHA/GAMMA/EPSILON"/>
    <property type="match status" value="1"/>
</dbReference>
<evidence type="ECO:0000259" key="7">
    <source>
        <dbReference type="PROSITE" id="PS50180"/>
    </source>
</evidence>
<dbReference type="Gene3D" id="2.60.40.1230">
    <property type="match status" value="1"/>
</dbReference>
<keyword evidence="9" id="KW-1185">Reference proteome</keyword>
<dbReference type="InterPro" id="IPR050840">
    <property type="entry name" value="Adaptor_Complx_Large_Subunit"/>
</dbReference>
<evidence type="ECO:0000256" key="1">
    <source>
        <dbReference type="ARBA" id="ARBA00004555"/>
    </source>
</evidence>
<dbReference type="Pfam" id="PF02883">
    <property type="entry name" value="Alpha_adaptinC2"/>
    <property type="match status" value="1"/>
</dbReference>
<dbReference type="InterPro" id="IPR002553">
    <property type="entry name" value="Clathrin/coatomer_adapt-like_N"/>
</dbReference>
<dbReference type="InterPro" id="IPR013041">
    <property type="entry name" value="Clathrin_app_Ig-like_sf"/>
</dbReference>
<dbReference type="Pfam" id="PF01602">
    <property type="entry name" value="Adaptin_N"/>
    <property type="match status" value="1"/>
</dbReference>
<dbReference type="Gene3D" id="1.25.10.10">
    <property type="entry name" value="Leucine-rich Repeat Variant"/>
    <property type="match status" value="1"/>
</dbReference>
<dbReference type="PROSITE" id="PS50180">
    <property type="entry name" value="GAE"/>
    <property type="match status" value="1"/>
</dbReference>
<dbReference type="InterPro" id="IPR008152">
    <property type="entry name" value="Clathrin_a/b/g-adaptin_app_Ig"/>
</dbReference>